<keyword evidence="3" id="KW-1185">Reference proteome</keyword>
<feature type="signal peptide" evidence="1">
    <location>
        <begin position="1"/>
        <end position="38"/>
    </location>
</feature>
<proteinExistence type="predicted"/>
<protein>
    <recommendedName>
        <fullName evidence="4">DUF192 domain-containing protein</fullName>
    </recommendedName>
</protein>
<dbReference type="AlphaFoldDB" id="A0A560E552"/>
<dbReference type="InterPro" id="IPR003795">
    <property type="entry name" value="DUF192"/>
</dbReference>
<evidence type="ECO:0008006" key="4">
    <source>
        <dbReference type="Google" id="ProtNLM"/>
    </source>
</evidence>
<reference evidence="2 3" key="1">
    <citation type="submission" date="2019-06" db="EMBL/GenBank/DDBJ databases">
        <title>Genomic Encyclopedia of Type Strains, Phase IV (KMG-V): Genome sequencing to study the core and pangenomes of soil and plant-associated prokaryotes.</title>
        <authorList>
            <person name="Whitman W."/>
        </authorList>
    </citation>
    <scope>NUCLEOTIDE SEQUENCE [LARGE SCALE GENOMIC DNA]</scope>
    <source>
        <strain evidence="2 3">BR 510</strain>
    </source>
</reference>
<dbReference type="Gene3D" id="2.60.120.1140">
    <property type="entry name" value="Protein of unknown function DUF192"/>
    <property type="match status" value="1"/>
</dbReference>
<dbReference type="InterPro" id="IPR038695">
    <property type="entry name" value="Saro_0823-like_sf"/>
</dbReference>
<comment type="caution">
    <text evidence="2">The sequence shown here is derived from an EMBL/GenBank/DDBJ whole genome shotgun (WGS) entry which is preliminary data.</text>
</comment>
<evidence type="ECO:0000313" key="2">
    <source>
        <dbReference type="EMBL" id="TWB04512.1"/>
    </source>
</evidence>
<dbReference type="Pfam" id="PF02643">
    <property type="entry name" value="DUF192"/>
    <property type="match status" value="1"/>
</dbReference>
<dbReference type="PANTHER" id="PTHR37953">
    <property type="entry name" value="UPF0127 PROTEIN MJ1496"/>
    <property type="match status" value="1"/>
</dbReference>
<evidence type="ECO:0000256" key="1">
    <source>
        <dbReference type="SAM" id="SignalP"/>
    </source>
</evidence>
<keyword evidence="1" id="KW-0732">Signal</keyword>
<dbReference type="Proteomes" id="UP000319949">
    <property type="component" value="Unassembled WGS sequence"/>
</dbReference>
<dbReference type="EMBL" id="VITK01000002">
    <property type="protein sequence ID" value="TWB04512.1"/>
    <property type="molecule type" value="Genomic_DNA"/>
</dbReference>
<feature type="chain" id="PRO_5021963659" description="DUF192 domain-containing protein" evidence="1">
    <location>
        <begin position="39"/>
        <end position="165"/>
    </location>
</feature>
<dbReference type="OrthoDB" id="9808290at2"/>
<organism evidence="2 3">
    <name type="scientific">Bradyrhizobium stylosanthis</name>
    <dbReference type="NCBI Taxonomy" id="1803665"/>
    <lineage>
        <taxon>Bacteria</taxon>
        <taxon>Pseudomonadati</taxon>
        <taxon>Pseudomonadota</taxon>
        <taxon>Alphaproteobacteria</taxon>
        <taxon>Hyphomicrobiales</taxon>
        <taxon>Nitrobacteraceae</taxon>
        <taxon>Bradyrhizobium</taxon>
    </lineage>
</organism>
<sequence>MRFALKSDRKPFRFLAGSWLAAILVVAGLAVASAPAGAASFQPLEIVTKNGVQVFSVEMATTEQEKQTGLMYRKELADGKGMLFDFNPEQEISMWMKNTYVSLDMIFIRADGRILRIAENTEPLSTKIISSGGPARAVLEVVAGTAQKYGIRPGDRVGHPLFGSK</sequence>
<evidence type="ECO:0000313" key="3">
    <source>
        <dbReference type="Proteomes" id="UP000319949"/>
    </source>
</evidence>
<dbReference type="PANTHER" id="PTHR37953:SF1">
    <property type="entry name" value="UPF0127 PROTEIN MJ1496"/>
    <property type="match status" value="1"/>
</dbReference>
<gene>
    <name evidence="2" type="ORF">FBZ96_102988</name>
</gene>
<accession>A0A560E552</accession>
<name>A0A560E552_9BRAD</name>